<gene>
    <name evidence="5" type="ORF">IAB99_10250</name>
</gene>
<dbReference type="EMBL" id="JADIMH010000071">
    <property type="protein sequence ID" value="MBO8468118.1"/>
    <property type="molecule type" value="Genomic_DNA"/>
</dbReference>
<feature type="domain" description="Sulfatase N-terminal" evidence="4">
    <location>
        <begin position="25"/>
        <end position="395"/>
    </location>
</feature>
<feature type="modified residue" description="3-oxoalanine (Ser)" evidence="3">
    <location>
        <position position="73"/>
    </location>
</feature>
<dbReference type="Pfam" id="PF00884">
    <property type="entry name" value="Sulfatase"/>
    <property type="match status" value="1"/>
</dbReference>
<dbReference type="PROSITE" id="PS00523">
    <property type="entry name" value="SULFATASE_1"/>
    <property type="match status" value="1"/>
</dbReference>
<accession>A0A9D9IAE5</accession>
<reference evidence="5" key="2">
    <citation type="journal article" date="2021" name="PeerJ">
        <title>Extensive microbial diversity within the chicken gut microbiome revealed by metagenomics and culture.</title>
        <authorList>
            <person name="Gilroy R."/>
            <person name="Ravi A."/>
            <person name="Getino M."/>
            <person name="Pursley I."/>
            <person name="Horton D.L."/>
            <person name="Alikhan N.F."/>
            <person name="Baker D."/>
            <person name="Gharbi K."/>
            <person name="Hall N."/>
            <person name="Watson M."/>
            <person name="Adriaenssens E.M."/>
            <person name="Foster-Nyarko E."/>
            <person name="Jarju S."/>
            <person name="Secka A."/>
            <person name="Antonio M."/>
            <person name="Oren A."/>
            <person name="Chaudhuri R.R."/>
            <person name="La Ragione R."/>
            <person name="Hildebrand F."/>
            <person name="Pallen M.J."/>
        </authorList>
    </citation>
    <scope>NUCLEOTIDE SEQUENCE</scope>
    <source>
        <strain evidence="5">B1-15692</strain>
    </source>
</reference>
<dbReference type="PANTHER" id="PTHR43751">
    <property type="entry name" value="SULFATASE"/>
    <property type="match status" value="1"/>
</dbReference>
<comment type="PTM">
    <text evidence="3">The conversion to 3-oxoalanine (also known as C-formylglycine, FGly), of a serine or cysteine residue in prokaryotes and of a cysteine residue in eukaryotes, is critical for catalytic activity.</text>
</comment>
<keyword evidence="2" id="KW-0378">Hydrolase</keyword>
<dbReference type="Gene3D" id="3.40.720.10">
    <property type="entry name" value="Alkaline Phosphatase, subunit A"/>
    <property type="match status" value="1"/>
</dbReference>
<dbReference type="CDD" id="cd16143">
    <property type="entry name" value="ARS_like"/>
    <property type="match status" value="1"/>
</dbReference>
<evidence type="ECO:0000259" key="4">
    <source>
        <dbReference type="Pfam" id="PF00884"/>
    </source>
</evidence>
<dbReference type="Gene3D" id="3.30.1120.10">
    <property type="match status" value="1"/>
</dbReference>
<name>A0A9D9IAE5_9BACT</name>
<protein>
    <submittedName>
        <fullName evidence="5">Arylsulfatase</fullName>
    </submittedName>
</protein>
<dbReference type="Proteomes" id="UP000823660">
    <property type="component" value="Unassembled WGS sequence"/>
</dbReference>
<dbReference type="PROSITE" id="PS51257">
    <property type="entry name" value="PROKAR_LIPOPROTEIN"/>
    <property type="match status" value="1"/>
</dbReference>
<comment type="caution">
    <text evidence="5">The sequence shown here is derived from an EMBL/GenBank/DDBJ whole genome shotgun (WGS) entry which is preliminary data.</text>
</comment>
<dbReference type="PROSITE" id="PS00149">
    <property type="entry name" value="SULFATASE_2"/>
    <property type="match status" value="1"/>
</dbReference>
<dbReference type="InterPro" id="IPR017850">
    <property type="entry name" value="Alkaline_phosphatase_core_sf"/>
</dbReference>
<comment type="similarity">
    <text evidence="1">Belongs to the sulfatase family.</text>
</comment>
<dbReference type="InterPro" id="IPR052701">
    <property type="entry name" value="GAG_Ulvan_Degrading_Sulfatases"/>
</dbReference>
<evidence type="ECO:0000313" key="6">
    <source>
        <dbReference type="Proteomes" id="UP000823660"/>
    </source>
</evidence>
<dbReference type="PANTHER" id="PTHR43751:SF7">
    <property type="entry name" value="ARYLSULPHATASE A"/>
    <property type="match status" value="1"/>
</dbReference>
<evidence type="ECO:0000313" key="5">
    <source>
        <dbReference type="EMBL" id="MBO8468118.1"/>
    </source>
</evidence>
<dbReference type="AlphaFoldDB" id="A0A9D9IAE5"/>
<proteinExistence type="inferred from homology"/>
<evidence type="ECO:0000256" key="2">
    <source>
        <dbReference type="ARBA" id="ARBA00022801"/>
    </source>
</evidence>
<evidence type="ECO:0000256" key="1">
    <source>
        <dbReference type="ARBA" id="ARBA00008779"/>
    </source>
</evidence>
<dbReference type="InterPro" id="IPR000917">
    <property type="entry name" value="Sulfatase_N"/>
</dbReference>
<evidence type="ECO:0000256" key="3">
    <source>
        <dbReference type="PIRSR" id="PIRSR600917-52"/>
    </source>
</evidence>
<reference evidence="5" key="1">
    <citation type="submission" date="2020-10" db="EMBL/GenBank/DDBJ databases">
        <authorList>
            <person name="Gilroy R."/>
        </authorList>
    </citation>
    <scope>NUCLEOTIDE SEQUENCE</scope>
    <source>
        <strain evidence="5">B1-15692</strain>
    </source>
</reference>
<dbReference type="SUPFAM" id="SSF53649">
    <property type="entry name" value="Alkaline phosphatase-like"/>
    <property type="match status" value="1"/>
</dbReference>
<organism evidence="5 6">
    <name type="scientific">Candidatus Cryptobacteroides faecipullorum</name>
    <dbReference type="NCBI Taxonomy" id="2840764"/>
    <lineage>
        <taxon>Bacteria</taxon>
        <taxon>Pseudomonadati</taxon>
        <taxon>Bacteroidota</taxon>
        <taxon>Bacteroidia</taxon>
        <taxon>Bacteroidales</taxon>
        <taxon>Candidatus Cryptobacteroides</taxon>
    </lineage>
</organism>
<dbReference type="InterPro" id="IPR024607">
    <property type="entry name" value="Sulfatase_CS"/>
</dbReference>
<sequence length="502" mass="54758">MKRLFYVLPGLAVFGCSGGAGSDRPNVIIILADDLGYGDVSAYGSGTIDTPCIDRLAEEGVRLDNAYSTSATSTPSRYALMTGMYPWKNSNARILDGDAPLIISENQFTLPKMMQGIGYSTAAIGKWHLGMGKGNVDWNSTVRPGAKEVGFDYSYIIAATNDRVPTVYVENGDVVGLEADDPIYVDYSENFEGEPTALDHPEMLRMEWSHGHNNSIVNGIPRIGYMKGGEKARWKDEEMAERFSLKVKEFIAENKDRPFFLYYGLHEPHVPRVPAARFAGSTPMGPRGDAIAEADWCVGELLSYLDSLELLENTLIIFSSDNGPVLDDGYADGAVELAGDHKPAGGLRGGKYSLFDGGTHVPMFVYWKGHTVHSESDALVSQLDFLASLAALTGAVIPDGLDSENCLDALLGRKGAEGRSHLVSEADGRLALRSGDWSMLPPYDGPERNITGNELGNLAEYALYNMTEDPAQQHNLASEYPRLLDSLKRVFFLETQKSDSAR</sequence>
<dbReference type="GO" id="GO:0016787">
    <property type="term" value="F:hydrolase activity"/>
    <property type="evidence" value="ECO:0007669"/>
    <property type="project" value="UniProtKB-KW"/>
</dbReference>